<dbReference type="STRING" id="210143.A0A1R3J6A9"/>
<dbReference type="Proteomes" id="UP000188268">
    <property type="component" value="Unassembled WGS sequence"/>
</dbReference>
<dbReference type="PROSITE" id="PS50222">
    <property type="entry name" value="EF_HAND_2"/>
    <property type="match status" value="1"/>
</dbReference>
<keyword evidence="3" id="KW-1185">Reference proteome</keyword>
<accession>A0A1R3J6A9</accession>
<reference evidence="2 3" key="1">
    <citation type="submission" date="2013-09" db="EMBL/GenBank/DDBJ databases">
        <title>Corchorus capsularis genome sequencing.</title>
        <authorList>
            <person name="Alam M."/>
            <person name="Haque M.S."/>
            <person name="Islam M.S."/>
            <person name="Emdad E.M."/>
            <person name="Islam M.M."/>
            <person name="Ahmed B."/>
            <person name="Halim A."/>
            <person name="Hossen Q.M.M."/>
            <person name="Hossain M.Z."/>
            <person name="Ahmed R."/>
            <person name="Khan M.M."/>
            <person name="Islam R."/>
            <person name="Rashid M.M."/>
            <person name="Khan S.A."/>
            <person name="Rahman M.S."/>
            <person name="Alam M."/>
        </authorList>
    </citation>
    <scope>NUCLEOTIDE SEQUENCE [LARGE SCALE GENOMIC DNA]</scope>
    <source>
        <strain evidence="3">cv. CVL-1</strain>
        <tissue evidence="2">Whole seedling</tissue>
    </source>
</reference>
<evidence type="ECO:0000313" key="2">
    <source>
        <dbReference type="EMBL" id="OMO90389.1"/>
    </source>
</evidence>
<dbReference type="InterPro" id="IPR002048">
    <property type="entry name" value="EF_hand_dom"/>
</dbReference>
<feature type="non-terminal residue" evidence="2">
    <location>
        <position position="1"/>
    </location>
</feature>
<dbReference type="GO" id="GO:0016301">
    <property type="term" value="F:kinase activity"/>
    <property type="evidence" value="ECO:0007669"/>
    <property type="project" value="UniProtKB-KW"/>
</dbReference>
<sequence>DGQIDYGEFAAMMRKGNGGIGRRTMRRTINLGDAFGVTANGSKELKD</sequence>
<name>A0A1R3J6A9_COCAP</name>
<dbReference type="Gramene" id="OMO90389">
    <property type="protein sequence ID" value="OMO90389"/>
    <property type="gene ID" value="CCACVL1_07375"/>
</dbReference>
<gene>
    <name evidence="2" type="ORF">CCACVL1_07375</name>
</gene>
<comment type="caution">
    <text evidence="2">The sequence shown here is derived from an EMBL/GenBank/DDBJ whole genome shotgun (WGS) entry which is preliminary data.</text>
</comment>
<dbReference type="GO" id="GO:0005509">
    <property type="term" value="F:calcium ion binding"/>
    <property type="evidence" value="ECO:0007669"/>
    <property type="project" value="InterPro"/>
</dbReference>
<evidence type="ECO:0000259" key="1">
    <source>
        <dbReference type="PROSITE" id="PS50222"/>
    </source>
</evidence>
<evidence type="ECO:0000313" key="3">
    <source>
        <dbReference type="Proteomes" id="UP000188268"/>
    </source>
</evidence>
<keyword evidence="2" id="KW-0808">Transferase</keyword>
<feature type="domain" description="EF-hand" evidence="1">
    <location>
        <begin position="1"/>
        <end position="19"/>
    </location>
</feature>
<dbReference type="EMBL" id="AWWV01008459">
    <property type="protein sequence ID" value="OMO90389.1"/>
    <property type="molecule type" value="Genomic_DNA"/>
</dbReference>
<protein>
    <submittedName>
        <fullName evidence="2">Putative calcium-dependent protein kinase</fullName>
    </submittedName>
</protein>
<proteinExistence type="predicted"/>
<dbReference type="Gene3D" id="1.10.238.10">
    <property type="entry name" value="EF-hand"/>
    <property type="match status" value="1"/>
</dbReference>
<organism evidence="2 3">
    <name type="scientific">Corchorus capsularis</name>
    <name type="common">Jute</name>
    <dbReference type="NCBI Taxonomy" id="210143"/>
    <lineage>
        <taxon>Eukaryota</taxon>
        <taxon>Viridiplantae</taxon>
        <taxon>Streptophyta</taxon>
        <taxon>Embryophyta</taxon>
        <taxon>Tracheophyta</taxon>
        <taxon>Spermatophyta</taxon>
        <taxon>Magnoliopsida</taxon>
        <taxon>eudicotyledons</taxon>
        <taxon>Gunneridae</taxon>
        <taxon>Pentapetalae</taxon>
        <taxon>rosids</taxon>
        <taxon>malvids</taxon>
        <taxon>Malvales</taxon>
        <taxon>Malvaceae</taxon>
        <taxon>Grewioideae</taxon>
        <taxon>Apeibeae</taxon>
        <taxon>Corchorus</taxon>
    </lineage>
</organism>
<keyword evidence="2" id="KW-0418">Kinase</keyword>
<dbReference type="AlphaFoldDB" id="A0A1R3J6A9"/>